<reference evidence="3 4" key="1">
    <citation type="submission" date="2022-11" db="EMBL/GenBank/DDBJ databases">
        <title>Haliovirga abyssi gen. nov., sp. nov., a mesophilic fermentative bacterium isolated from the Iheya North hydrothermal field and the proposal of Haliovirgaceae fam. nov.</title>
        <authorList>
            <person name="Miyazaki U."/>
            <person name="Tame A."/>
            <person name="Miyazaki J."/>
            <person name="Takai K."/>
            <person name="Sawayama S."/>
            <person name="Kitajima M."/>
            <person name="Okamoto A."/>
            <person name="Nakagawa S."/>
        </authorList>
    </citation>
    <scope>NUCLEOTIDE SEQUENCE [LARGE SCALE GENOMIC DNA]</scope>
    <source>
        <strain evidence="3 4">IC12</strain>
    </source>
</reference>
<evidence type="ECO:0000259" key="1">
    <source>
        <dbReference type="Pfam" id="PF07238"/>
    </source>
</evidence>
<dbReference type="InterPro" id="IPR009926">
    <property type="entry name" value="T3SS_YcgR_PilZN"/>
</dbReference>
<dbReference type="Gene3D" id="2.40.10.220">
    <property type="entry name" value="predicted glycosyltransferase like domains"/>
    <property type="match status" value="1"/>
</dbReference>
<evidence type="ECO:0000259" key="2">
    <source>
        <dbReference type="Pfam" id="PF12945"/>
    </source>
</evidence>
<dbReference type="Pfam" id="PF12945">
    <property type="entry name" value="PilZNR"/>
    <property type="match status" value="1"/>
</dbReference>
<dbReference type="RefSeq" id="WP_307904376.1">
    <property type="nucleotide sequence ID" value="NZ_AP027059.1"/>
</dbReference>
<dbReference type="Proteomes" id="UP001321582">
    <property type="component" value="Chromosome"/>
</dbReference>
<sequence length="224" mass="26263">MNIEDVIKIGNRIEIELPETKKGPYLTKIEDIDEKNDVHIGLPIEKGHVIPLRVGEMVRISEVKKDGVYGFSGKVVRRYLKPFSNFVLHYPEKIERLQRRNYVRIRMNVIATLKRKKENPENEEDKFEIIKGVSKNISGGGIYILVLNNLKMNDKFEIEFKLPNGVECKKIFGAIKRKDILEDDRGKRYGYGLEFVKINEKLRDRIISYLFKVQRDRRSKGIEL</sequence>
<proteinExistence type="predicted"/>
<name>A0AAU9DD86_9FUSO</name>
<evidence type="ECO:0000313" key="3">
    <source>
        <dbReference type="EMBL" id="BDU51486.1"/>
    </source>
</evidence>
<dbReference type="KEGG" id="haby:HLVA_20550"/>
<dbReference type="AlphaFoldDB" id="A0AAU9DD86"/>
<dbReference type="GO" id="GO:0035438">
    <property type="term" value="F:cyclic-di-GMP binding"/>
    <property type="evidence" value="ECO:0007669"/>
    <property type="project" value="InterPro"/>
</dbReference>
<feature type="domain" description="Type III secretion system flagellar brake protein YcgR PilZN" evidence="2">
    <location>
        <begin position="8"/>
        <end position="91"/>
    </location>
</feature>
<dbReference type="EMBL" id="AP027059">
    <property type="protein sequence ID" value="BDU51486.1"/>
    <property type="molecule type" value="Genomic_DNA"/>
</dbReference>
<organism evidence="3 4">
    <name type="scientific">Haliovirga abyssi</name>
    <dbReference type="NCBI Taxonomy" id="2996794"/>
    <lineage>
        <taxon>Bacteria</taxon>
        <taxon>Fusobacteriati</taxon>
        <taxon>Fusobacteriota</taxon>
        <taxon>Fusobacteriia</taxon>
        <taxon>Fusobacteriales</taxon>
        <taxon>Haliovirgaceae</taxon>
        <taxon>Haliovirga</taxon>
    </lineage>
</organism>
<protein>
    <submittedName>
        <fullName evidence="3">Pilus assembly protein PilZ</fullName>
    </submittedName>
</protein>
<dbReference type="Pfam" id="PF07238">
    <property type="entry name" value="PilZ"/>
    <property type="match status" value="1"/>
</dbReference>
<gene>
    <name evidence="3" type="ORF">HLVA_20550</name>
</gene>
<accession>A0AAU9DD86</accession>
<keyword evidence="4" id="KW-1185">Reference proteome</keyword>
<feature type="domain" description="PilZ" evidence="1">
    <location>
        <begin position="98"/>
        <end position="211"/>
    </location>
</feature>
<dbReference type="InterPro" id="IPR009875">
    <property type="entry name" value="PilZ_domain"/>
</dbReference>
<evidence type="ECO:0000313" key="4">
    <source>
        <dbReference type="Proteomes" id="UP001321582"/>
    </source>
</evidence>